<keyword evidence="4" id="KW-1185">Reference proteome</keyword>
<dbReference type="PROSITE" id="PS50013">
    <property type="entry name" value="CHROMO_2"/>
    <property type="match status" value="1"/>
</dbReference>
<dbReference type="AlphaFoldDB" id="A0ABD0PW02"/>
<dbReference type="Gene3D" id="2.40.50.40">
    <property type="match status" value="1"/>
</dbReference>
<accession>A0ABD0PW02</accession>
<dbReference type="GO" id="GO:0005634">
    <property type="term" value="C:nucleus"/>
    <property type="evidence" value="ECO:0007669"/>
    <property type="project" value="UniProtKB-SubCell"/>
</dbReference>
<dbReference type="InterPro" id="IPR000953">
    <property type="entry name" value="Chromo/chromo_shadow_dom"/>
</dbReference>
<gene>
    <name evidence="3" type="ORF">M9458_026485</name>
</gene>
<dbReference type="Pfam" id="PF00385">
    <property type="entry name" value="Chromo"/>
    <property type="match status" value="1"/>
</dbReference>
<evidence type="ECO:0000256" key="1">
    <source>
        <dbReference type="ARBA" id="ARBA00004123"/>
    </source>
</evidence>
<evidence type="ECO:0000313" key="3">
    <source>
        <dbReference type="EMBL" id="KAL0177591.1"/>
    </source>
</evidence>
<dbReference type="Proteomes" id="UP001529510">
    <property type="component" value="Unassembled WGS sequence"/>
</dbReference>
<dbReference type="InterPro" id="IPR016197">
    <property type="entry name" value="Chromo-like_dom_sf"/>
</dbReference>
<dbReference type="EMBL" id="JAMKFB020000013">
    <property type="protein sequence ID" value="KAL0177591.1"/>
    <property type="molecule type" value="Genomic_DNA"/>
</dbReference>
<dbReference type="InterPro" id="IPR023780">
    <property type="entry name" value="Chromo_domain"/>
</dbReference>
<protein>
    <recommendedName>
        <fullName evidence="2">Chromo domain-containing protein</fullName>
    </recommendedName>
</protein>
<name>A0ABD0PW02_CIRMR</name>
<evidence type="ECO:0000313" key="4">
    <source>
        <dbReference type="Proteomes" id="UP001529510"/>
    </source>
</evidence>
<sequence length="104" mass="12067">MVLESSSFHLKPPPAYRRIHSDFHVSKLKPVFHSPINLPAPVPPPPFLIDGEPTYSVNRILDSRRRGRGFQYLVDWEGYGLEERSLAPARDILDHFLIDDYNQR</sequence>
<comment type="caution">
    <text evidence="3">The sequence shown here is derived from an EMBL/GenBank/DDBJ whole genome shotgun (WGS) entry which is preliminary data.</text>
</comment>
<dbReference type="SUPFAM" id="SSF54160">
    <property type="entry name" value="Chromo domain-like"/>
    <property type="match status" value="1"/>
</dbReference>
<reference evidence="3 4" key="1">
    <citation type="submission" date="2024-05" db="EMBL/GenBank/DDBJ databases">
        <title>Genome sequencing and assembly of Indian major carp, Cirrhinus mrigala (Hamilton, 1822).</title>
        <authorList>
            <person name="Mohindra V."/>
            <person name="Chowdhury L.M."/>
            <person name="Lal K."/>
            <person name="Jena J.K."/>
        </authorList>
    </citation>
    <scope>NUCLEOTIDE SEQUENCE [LARGE SCALE GENOMIC DNA]</scope>
    <source>
        <strain evidence="3">CM1030</strain>
        <tissue evidence="3">Blood</tissue>
    </source>
</reference>
<feature type="non-terminal residue" evidence="3">
    <location>
        <position position="104"/>
    </location>
</feature>
<evidence type="ECO:0000259" key="2">
    <source>
        <dbReference type="PROSITE" id="PS50013"/>
    </source>
</evidence>
<feature type="domain" description="Chromo" evidence="2">
    <location>
        <begin position="55"/>
        <end position="104"/>
    </location>
</feature>
<proteinExistence type="predicted"/>
<comment type="subcellular location">
    <subcellularLocation>
        <location evidence="1">Nucleus</location>
    </subcellularLocation>
</comment>
<organism evidence="3 4">
    <name type="scientific">Cirrhinus mrigala</name>
    <name type="common">Mrigala</name>
    <dbReference type="NCBI Taxonomy" id="683832"/>
    <lineage>
        <taxon>Eukaryota</taxon>
        <taxon>Metazoa</taxon>
        <taxon>Chordata</taxon>
        <taxon>Craniata</taxon>
        <taxon>Vertebrata</taxon>
        <taxon>Euteleostomi</taxon>
        <taxon>Actinopterygii</taxon>
        <taxon>Neopterygii</taxon>
        <taxon>Teleostei</taxon>
        <taxon>Ostariophysi</taxon>
        <taxon>Cypriniformes</taxon>
        <taxon>Cyprinidae</taxon>
        <taxon>Labeoninae</taxon>
        <taxon>Labeonini</taxon>
        <taxon>Cirrhinus</taxon>
    </lineage>
</organism>